<organism evidence="6 7">
    <name type="scientific">Caerostris extrusa</name>
    <name type="common">Bark spider</name>
    <name type="synonym">Caerostris bankana</name>
    <dbReference type="NCBI Taxonomy" id="172846"/>
    <lineage>
        <taxon>Eukaryota</taxon>
        <taxon>Metazoa</taxon>
        <taxon>Ecdysozoa</taxon>
        <taxon>Arthropoda</taxon>
        <taxon>Chelicerata</taxon>
        <taxon>Arachnida</taxon>
        <taxon>Araneae</taxon>
        <taxon>Araneomorphae</taxon>
        <taxon>Entelegynae</taxon>
        <taxon>Araneoidea</taxon>
        <taxon>Araneidae</taxon>
        <taxon>Caerostris</taxon>
    </lineage>
</organism>
<feature type="domain" description="Peptidase S1" evidence="5">
    <location>
        <begin position="211"/>
        <end position="448"/>
    </location>
</feature>
<keyword evidence="3" id="KW-0378">Hydrolase</keyword>
<comment type="similarity">
    <text evidence="2">Belongs to the peptidase S1 family. CLIP subfamily.</text>
</comment>
<keyword evidence="7" id="KW-1185">Reference proteome</keyword>
<dbReference type="InterPro" id="IPR009003">
    <property type="entry name" value="Peptidase_S1_PA"/>
</dbReference>
<dbReference type="SUPFAM" id="SSF50494">
    <property type="entry name" value="Trypsin-like serine proteases"/>
    <property type="match status" value="1"/>
</dbReference>
<keyword evidence="1" id="KW-1015">Disulfide bond</keyword>
<sequence>MHFSVLILLTLPAAGLLGGIVRYPEQSLCPPDEHCYNVTLCPGATERFKKGNPPKICGWMSDIPLVCCTNTPNTPKQINNLFNFANEDQASRTFISVNRTVLATTDFLDYEEDDAQQDICPPYAPCYNIAFCPSAIENFQTRSGFLQTLCGWDTEILQVCCYENITLINNLLNAANGNPQFRFTDYLKLSSVSQTGCGRRYSIPGLVYTTFEGGVNTRWIFPWMLTIFIADSRTYLCGGTVIDDRHILTAAHCFDGRSLNPPDFIIEIGGTDITIIGRRHEIQEIKLHEDYVPRYHYNDIAIIRLAQPVGNASEAVCILEDDNLQEGNSVTGIGWGQLTFGGRKPNILQVAERIPFVESRACNEKYQRISNVAFPNGITEDFICAGREDGGLDACPGDSGGPLLFEFARDYFVLVGIVSFGYKYCRDKFSGVYTRVSSFLPWITQYMKN</sequence>
<accession>A0AAV4MVY5</accession>
<evidence type="ECO:0000256" key="4">
    <source>
        <dbReference type="SAM" id="SignalP"/>
    </source>
</evidence>
<dbReference type="PROSITE" id="PS00135">
    <property type="entry name" value="TRYPSIN_SER"/>
    <property type="match status" value="1"/>
</dbReference>
<dbReference type="PANTHER" id="PTHR24252">
    <property type="entry name" value="ACROSIN-RELATED"/>
    <property type="match status" value="1"/>
</dbReference>
<dbReference type="Gene3D" id="2.40.10.10">
    <property type="entry name" value="Trypsin-like serine proteases"/>
    <property type="match status" value="1"/>
</dbReference>
<protein>
    <submittedName>
        <fullName evidence="6">Clotting factor B</fullName>
    </submittedName>
</protein>
<dbReference type="PROSITE" id="PS00134">
    <property type="entry name" value="TRYPSIN_HIS"/>
    <property type="match status" value="1"/>
</dbReference>
<evidence type="ECO:0000256" key="3">
    <source>
        <dbReference type="RuleBase" id="RU363034"/>
    </source>
</evidence>
<feature type="signal peptide" evidence="4">
    <location>
        <begin position="1"/>
        <end position="18"/>
    </location>
</feature>
<dbReference type="SMART" id="SM00020">
    <property type="entry name" value="Tryp_SPc"/>
    <property type="match status" value="1"/>
</dbReference>
<dbReference type="Proteomes" id="UP001054945">
    <property type="component" value="Unassembled WGS sequence"/>
</dbReference>
<dbReference type="FunFam" id="2.40.10.10:FF:000002">
    <property type="entry name" value="Transmembrane protease serine"/>
    <property type="match status" value="1"/>
</dbReference>
<dbReference type="EMBL" id="BPLR01002557">
    <property type="protein sequence ID" value="GIX75089.1"/>
    <property type="molecule type" value="Genomic_DNA"/>
</dbReference>
<dbReference type="FunFam" id="2.40.10.10:FF:000068">
    <property type="entry name" value="transmembrane protease serine 2"/>
    <property type="match status" value="1"/>
</dbReference>
<proteinExistence type="inferred from homology"/>
<evidence type="ECO:0000313" key="7">
    <source>
        <dbReference type="Proteomes" id="UP001054945"/>
    </source>
</evidence>
<dbReference type="InterPro" id="IPR001314">
    <property type="entry name" value="Peptidase_S1A"/>
</dbReference>
<keyword evidence="3" id="KW-0645">Protease</keyword>
<dbReference type="CDD" id="cd00190">
    <property type="entry name" value="Tryp_SPc"/>
    <property type="match status" value="1"/>
</dbReference>
<comment type="caution">
    <text evidence="6">The sequence shown here is derived from an EMBL/GenBank/DDBJ whole genome shotgun (WGS) entry which is preliminary data.</text>
</comment>
<dbReference type="PRINTS" id="PR00722">
    <property type="entry name" value="CHYMOTRYPSIN"/>
</dbReference>
<feature type="chain" id="PRO_5043360473" evidence="4">
    <location>
        <begin position="19"/>
        <end position="449"/>
    </location>
</feature>
<dbReference type="InterPro" id="IPR018114">
    <property type="entry name" value="TRYPSIN_HIS"/>
</dbReference>
<gene>
    <name evidence="6" type="ORF">CEXT_176841</name>
</gene>
<dbReference type="Pfam" id="PF00089">
    <property type="entry name" value="Trypsin"/>
    <property type="match status" value="1"/>
</dbReference>
<dbReference type="AlphaFoldDB" id="A0AAV4MVY5"/>
<evidence type="ECO:0000313" key="6">
    <source>
        <dbReference type="EMBL" id="GIX75089.1"/>
    </source>
</evidence>
<dbReference type="GO" id="GO:0004252">
    <property type="term" value="F:serine-type endopeptidase activity"/>
    <property type="evidence" value="ECO:0007669"/>
    <property type="project" value="InterPro"/>
</dbReference>
<evidence type="ECO:0000259" key="5">
    <source>
        <dbReference type="PROSITE" id="PS50240"/>
    </source>
</evidence>
<dbReference type="GO" id="GO:0006508">
    <property type="term" value="P:proteolysis"/>
    <property type="evidence" value="ECO:0007669"/>
    <property type="project" value="UniProtKB-KW"/>
</dbReference>
<keyword evidence="3" id="KW-0720">Serine protease</keyword>
<reference evidence="6 7" key="1">
    <citation type="submission" date="2021-06" db="EMBL/GenBank/DDBJ databases">
        <title>Caerostris extrusa draft genome.</title>
        <authorList>
            <person name="Kono N."/>
            <person name="Arakawa K."/>
        </authorList>
    </citation>
    <scope>NUCLEOTIDE SEQUENCE [LARGE SCALE GENOMIC DNA]</scope>
</reference>
<dbReference type="InterPro" id="IPR043504">
    <property type="entry name" value="Peptidase_S1_PA_chymotrypsin"/>
</dbReference>
<evidence type="ECO:0000256" key="1">
    <source>
        <dbReference type="ARBA" id="ARBA00023157"/>
    </source>
</evidence>
<keyword evidence="4" id="KW-0732">Signal</keyword>
<dbReference type="InterPro" id="IPR033116">
    <property type="entry name" value="TRYPSIN_SER"/>
</dbReference>
<dbReference type="PROSITE" id="PS50240">
    <property type="entry name" value="TRYPSIN_DOM"/>
    <property type="match status" value="1"/>
</dbReference>
<dbReference type="PANTHER" id="PTHR24252:SF7">
    <property type="entry name" value="HYALIN"/>
    <property type="match status" value="1"/>
</dbReference>
<evidence type="ECO:0000256" key="2">
    <source>
        <dbReference type="ARBA" id="ARBA00024195"/>
    </source>
</evidence>
<name>A0AAV4MVY5_CAEEX</name>
<dbReference type="InterPro" id="IPR001254">
    <property type="entry name" value="Trypsin_dom"/>
</dbReference>